<dbReference type="KEGG" id="pfr:PFREUD_21070"/>
<reference evidence="1 2" key="1">
    <citation type="journal article" date="2010" name="PLoS ONE">
        <title>The complete genome of Propionibacterium freudenreichii CIRM-BIA1, a hardy actinobacterium with food and probiotic applications.</title>
        <authorList>
            <person name="Falentin H."/>
            <person name="Deutsch S.M."/>
            <person name="Jan G."/>
            <person name="Loux V."/>
            <person name="Thierry A."/>
            <person name="Parayre S."/>
            <person name="Maillard M.B."/>
            <person name="Dherbecourt J."/>
            <person name="Cousin F.J."/>
            <person name="Jardin J."/>
            <person name="Siguier P."/>
            <person name="Couloux A."/>
            <person name="Barbe V."/>
            <person name="Vacherie B."/>
            <person name="Wincker P."/>
            <person name="Gibrat J.F."/>
            <person name="Gaillardin C."/>
            <person name="Lortal S."/>
        </authorList>
    </citation>
    <scope>NUCLEOTIDE SEQUENCE [LARGE SCALE GENOMIC DNA]</scope>
    <source>
        <strain evidence="2">ATCC 9614 / DSM 4902 / CIP 103027 / NCIMB 8099 / CIRM-BIA1</strain>
    </source>
</reference>
<accession>D7GGE1</accession>
<dbReference type="AlphaFoldDB" id="D7GGE1"/>
<keyword evidence="2" id="KW-1185">Reference proteome</keyword>
<protein>
    <recommendedName>
        <fullName evidence="3">Schlafen AlbA-2 domain-containing protein</fullName>
    </recommendedName>
</protein>
<dbReference type="Proteomes" id="UP000000936">
    <property type="component" value="Chromosome"/>
</dbReference>
<gene>
    <name evidence="1" type="ordered locus">PFREUD_21070</name>
</gene>
<name>D7GGE1_PROFC</name>
<evidence type="ECO:0008006" key="3">
    <source>
        <dbReference type="Google" id="ProtNLM"/>
    </source>
</evidence>
<evidence type="ECO:0000313" key="1">
    <source>
        <dbReference type="EMBL" id="CBL57602.1"/>
    </source>
</evidence>
<proteinExistence type="predicted"/>
<organism evidence="1 2">
    <name type="scientific">Propionibacterium freudenreichii subsp. shermanii (strain ATCC 9614 / DSM 4902 / CIP 103027 / NCIMB 8099 / CIRM-BIA1)</name>
    <dbReference type="NCBI Taxonomy" id="754252"/>
    <lineage>
        <taxon>Bacteria</taxon>
        <taxon>Bacillati</taxon>
        <taxon>Actinomycetota</taxon>
        <taxon>Actinomycetes</taxon>
        <taxon>Propionibacteriales</taxon>
        <taxon>Propionibacteriaceae</taxon>
        <taxon>Propionibacterium</taxon>
    </lineage>
</organism>
<dbReference type="STRING" id="754252.PFREUD_21070"/>
<sequence>MDTDLSPRTALGMGAILAEIEAHGDAVESDYLELKSSLNLRDALDLAKIAKFILGAANRGEAQAAANFHGEAVMVIGAGRGESVGIPRGIEEYQLRDKLRPYLGQHGPRFHVQRHFLASGREVLFVVVEAPKAGDPLFPCHKDFQPINSDDRKHALQDGALYVRPGSNTRLARAGEVLDLQERYRSSTAQSVSAWVEVTAAPSSHGDRYLRRTIVHVDNQSDLPVLKRPEFVGDS</sequence>
<dbReference type="EMBL" id="FN806773">
    <property type="protein sequence ID" value="CBL57602.1"/>
    <property type="molecule type" value="Genomic_DNA"/>
</dbReference>
<dbReference type="eggNOG" id="ENOG50333PY">
    <property type="taxonomic scope" value="Bacteria"/>
</dbReference>
<evidence type="ECO:0000313" key="2">
    <source>
        <dbReference type="Proteomes" id="UP000000936"/>
    </source>
</evidence>
<dbReference type="HOGENOM" id="CLU_1179379_0_0_11"/>